<dbReference type="Proteomes" id="UP000055048">
    <property type="component" value="Unassembled WGS sequence"/>
</dbReference>
<evidence type="ECO:0000313" key="2">
    <source>
        <dbReference type="Proteomes" id="UP000055048"/>
    </source>
</evidence>
<accession>A0A0V0T314</accession>
<dbReference type="AlphaFoldDB" id="A0A0V0T314"/>
<reference evidence="1 2" key="1">
    <citation type="submission" date="2015-01" db="EMBL/GenBank/DDBJ databases">
        <title>Evolution of Trichinella species and genotypes.</title>
        <authorList>
            <person name="Korhonen P.K."/>
            <person name="Edoardo P."/>
            <person name="Giuseppe L.R."/>
            <person name="Gasser R.B."/>
        </authorList>
    </citation>
    <scope>NUCLEOTIDE SEQUENCE [LARGE SCALE GENOMIC DNA]</scope>
    <source>
        <strain evidence="1">ISS417</strain>
    </source>
</reference>
<sequence>MKIRLLARNSSIALAVTTGAKAALFRRAKDSNKQNRKQIIGRVAHAPNLNSHRINCGDHVDA</sequence>
<comment type="caution">
    <text evidence="1">The sequence shown here is derived from an EMBL/GenBank/DDBJ whole genome shotgun (WGS) entry which is preliminary data.</text>
</comment>
<protein>
    <submittedName>
        <fullName evidence="1">Uncharacterized protein</fullName>
    </submittedName>
</protein>
<proteinExistence type="predicted"/>
<dbReference type="EMBL" id="JYDJ01000832">
    <property type="protein sequence ID" value="KRX33340.1"/>
    <property type="molecule type" value="Genomic_DNA"/>
</dbReference>
<gene>
    <name evidence="1" type="ORF">T05_8805</name>
</gene>
<organism evidence="1 2">
    <name type="scientific">Trichinella murrelli</name>
    <dbReference type="NCBI Taxonomy" id="144512"/>
    <lineage>
        <taxon>Eukaryota</taxon>
        <taxon>Metazoa</taxon>
        <taxon>Ecdysozoa</taxon>
        <taxon>Nematoda</taxon>
        <taxon>Enoplea</taxon>
        <taxon>Dorylaimia</taxon>
        <taxon>Trichinellida</taxon>
        <taxon>Trichinellidae</taxon>
        <taxon>Trichinella</taxon>
    </lineage>
</organism>
<name>A0A0V0T314_9BILA</name>
<keyword evidence="2" id="KW-1185">Reference proteome</keyword>
<evidence type="ECO:0000313" key="1">
    <source>
        <dbReference type="EMBL" id="KRX33340.1"/>
    </source>
</evidence>